<accession>A0A1H3F6I9</accession>
<feature type="transmembrane region" description="Helical" evidence="1">
    <location>
        <begin position="144"/>
        <end position="167"/>
    </location>
</feature>
<evidence type="ECO:0000313" key="2">
    <source>
        <dbReference type="EMBL" id="SDX86591.1"/>
    </source>
</evidence>
<sequence length="256" mass="29399">MINLIKAELFKLKRNRTFWVLMGVVTFIYGLANYLVIIDWWKMHNTGFYNIGLKEYNAMEMVKLPLIFNLIISTLAGFFINIDYTTGTIKNQILSGNERSRIYLAKLIVFSLGSVITAVILPLMTVVLETIFLGHSDIYTSETVMYLLRAFSLYTLIIIAYSSIIMLIASITKESGRTIIITIIMTIILFIIDKALIFKYEIVRTIYENTIFYQIYQAFNSSITSDEIGMNILISLATFIVISFCGSRIFKKQEIK</sequence>
<organism evidence="2 3">
    <name type="scientific">Tepidimicrobium xylanilyticum</name>
    <dbReference type="NCBI Taxonomy" id="1123352"/>
    <lineage>
        <taxon>Bacteria</taxon>
        <taxon>Bacillati</taxon>
        <taxon>Bacillota</taxon>
        <taxon>Tissierellia</taxon>
        <taxon>Tissierellales</taxon>
        <taxon>Tepidimicrobiaceae</taxon>
        <taxon>Tepidimicrobium</taxon>
    </lineage>
</organism>
<dbReference type="RefSeq" id="WP_159428725.1">
    <property type="nucleotide sequence ID" value="NZ_FNNG01000027.1"/>
</dbReference>
<feature type="transmembrane region" description="Helical" evidence="1">
    <location>
        <begin position="103"/>
        <end position="124"/>
    </location>
</feature>
<proteinExistence type="predicted"/>
<dbReference type="OrthoDB" id="2584645at2"/>
<dbReference type="PANTHER" id="PTHR37305:SF1">
    <property type="entry name" value="MEMBRANE PROTEIN"/>
    <property type="match status" value="1"/>
</dbReference>
<reference evidence="2 3" key="1">
    <citation type="submission" date="2016-10" db="EMBL/GenBank/DDBJ databases">
        <authorList>
            <person name="de Groot N.N."/>
        </authorList>
    </citation>
    <scope>NUCLEOTIDE SEQUENCE [LARGE SCALE GENOMIC DNA]</scope>
    <source>
        <strain evidence="2 3">DSM 23310</strain>
    </source>
</reference>
<feature type="transmembrane region" description="Helical" evidence="1">
    <location>
        <begin position="179"/>
        <end position="198"/>
    </location>
</feature>
<evidence type="ECO:0000313" key="3">
    <source>
        <dbReference type="Proteomes" id="UP000198828"/>
    </source>
</evidence>
<dbReference type="EMBL" id="FNNG01000027">
    <property type="protein sequence ID" value="SDX86591.1"/>
    <property type="molecule type" value="Genomic_DNA"/>
</dbReference>
<keyword evidence="1" id="KW-0812">Transmembrane</keyword>
<keyword evidence="1" id="KW-1133">Transmembrane helix</keyword>
<protein>
    <submittedName>
        <fullName evidence="2">ABC-2 type transport system permease protein</fullName>
    </submittedName>
</protein>
<keyword evidence="1" id="KW-0472">Membrane</keyword>
<dbReference type="Pfam" id="PF12730">
    <property type="entry name" value="ABC2_membrane_4"/>
    <property type="match status" value="1"/>
</dbReference>
<gene>
    <name evidence="2" type="ORF">SAMN05660923_03077</name>
</gene>
<dbReference type="PANTHER" id="PTHR37305">
    <property type="entry name" value="INTEGRAL MEMBRANE PROTEIN-RELATED"/>
    <property type="match status" value="1"/>
</dbReference>
<feature type="transmembrane region" description="Helical" evidence="1">
    <location>
        <begin position="228"/>
        <end position="250"/>
    </location>
</feature>
<dbReference type="AlphaFoldDB" id="A0A1H3F6I9"/>
<evidence type="ECO:0000256" key="1">
    <source>
        <dbReference type="SAM" id="Phobius"/>
    </source>
</evidence>
<dbReference type="Proteomes" id="UP000198828">
    <property type="component" value="Unassembled WGS sequence"/>
</dbReference>
<feature type="transmembrane region" description="Helical" evidence="1">
    <location>
        <begin position="20"/>
        <end position="41"/>
    </location>
</feature>
<feature type="transmembrane region" description="Helical" evidence="1">
    <location>
        <begin position="61"/>
        <end position="82"/>
    </location>
</feature>
<keyword evidence="3" id="KW-1185">Reference proteome</keyword>
<name>A0A1H3F6I9_9FIRM</name>